<keyword evidence="9 13" id="KW-0408">Iron</keyword>
<dbReference type="GO" id="GO:0141166">
    <property type="term" value="P:chromosomal 5-methylcytosine DNA demethylation pathway"/>
    <property type="evidence" value="ECO:0007669"/>
    <property type="project" value="UniProtKB-UniRule"/>
</dbReference>
<keyword evidence="4 13" id="KW-0479">Metal-binding</keyword>
<keyword evidence="17" id="KW-1185">Reference proteome</keyword>
<feature type="region of interest" description="Disordered" evidence="14">
    <location>
        <begin position="223"/>
        <end position="246"/>
    </location>
</feature>
<organism evidence="16 17">
    <name type="scientific">Acipenser ruthenus</name>
    <name type="common">Sterlet sturgeon</name>
    <dbReference type="NCBI Taxonomy" id="7906"/>
    <lineage>
        <taxon>Eukaryota</taxon>
        <taxon>Metazoa</taxon>
        <taxon>Chordata</taxon>
        <taxon>Craniata</taxon>
        <taxon>Vertebrata</taxon>
        <taxon>Euteleostomi</taxon>
        <taxon>Actinopterygii</taxon>
        <taxon>Chondrostei</taxon>
        <taxon>Acipenseriformes</taxon>
        <taxon>Acipenseridae</taxon>
        <taxon>Acipenser</taxon>
    </lineage>
</organism>
<comment type="function">
    <text evidence="13">Dioxygenase that catalyzes the conversion of the modified genomic base 5-methylcytosine (5mC) into 5-hydroxymethylcytosine (5hmC) and plays a key role in epigenetic chromatin reprogramming during embryonic development.</text>
</comment>
<dbReference type="GO" id="GO:0045944">
    <property type="term" value="P:positive regulation of transcription by RNA polymerase II"/>
    <property type="evidence" value="ECO:0007669"/>
    <property type="project" value="TreeGrafter"/>
</dbReference>
<evidence type="ECO:0000313" key="17">
    <source>
        <dbReference type="Proteomes" id="UP000289886"/>
    </source>
</evidence>
<keyword evidence="3" id="KW-0158">Chromosome</keyword>
<feature type="compositionally biased region" description="Polar residues" evidence="14">
    <location>
        <begin position="832"/>
        <end position="847"/>
    </location>
</feature>
<dbReference type="GO" id="GO:0005694">
    <property type="term" value="C:chromosome"/>
    <property type="evidence" value="ECO:0007669"/>
    <property type="project" value="UniProtKB-SubCell"/>
</dbReference>
<feature type="region of interest" description="Disordered" evidence="14">
    <location>
        <begin position="1"/>
        <end position="29"/>
    </location>
</feature>
<dbReference type="GO" id="GO:0005634">
    <property type="term" value="C:nucleus"/>
    <property type="evidence" value="ECO:0007669"/>
    <property type="project" value="UniProtKB-UniRule"/>
</dbReference>
<dbReference type="InterPro" id="IPR002857">
    <property type="entry name" value="Znf_CXXC"/>
</dbReference>
<evidence type="ECO:0000256" key="3">
    <source>
        <dbReference type="ARBA" id="ARBA00022454"/>
    </source>
</evidence>
<dbReference type="GO" id="GO:0008270">
    <property type="term" value="F:zinc ion binding"/>
    <property type="evidence" value="ECO:0007669"/>
    <property type="project" value="UniProtKB-UniRule"/>
</dbReference>
<feature type="region of interest" description="Disordered" evidence="14">
    <location>
        <begin position="2001"/>
        <end position="2030"/>
    </location>
</feature>
<feature type="compositionally biased region" description="Polar residues" evidence="14">
    <location>
        <begin position="386"/>
        <end position="410"/>
    </location>
</feature>
<dbReference type="PROSITE" id="PS51058">
    <property type="entry name" value="ZF_CXXC"/>
    <property type="match status" value="1"/>
</dbReference>
<feature type="compositionally biased region" description="Basic residues" evidence="14">
    <location>
        <begin position="110"/>
        <end position="119"/>
    </location>
</feature>
<dbReference type="EC" id="1.14.11.80" evidence="13"/>
<evidence type="ECO:0000256" key="1">
    <source>
        <dbReference type="ARBA" id="ARBA00004286"/>
    </source>
</evidence>
<comment type="subcellular location">
    <subcellularLocation>
        <location evidence="1">Chromosome</location>
    </subcellularLocation>
</comment>
<feature type="compositionally biased region" description="Polar residues" evidence="14">
    <location>
        <begin position="1"/>
        <end position="13"/>
    </location>
</feature>
<feature type="region of interest" description="Disordered" evidence="14">
    <location>
        <begin position="1857"/>
        <end position="1888"/>
    </location>
</feature>
<comment type="catalytic activity">
    <reaction evidence="11 13">
        <text>a 5-hydroxymethyl-2'-deoxycytidine in DNA + 2-oxoglutarate + O2 = a 5-formyl-2'-deoxycytidine in DNA + succinate + CO2 + H2O</text>
        <dbReference type="Rhea" id="RHEA:53828"/>
        <dbReference type="Rhea" id="RHEA-COMP:13315"/>
        <dbReference type="Rhea" id="RHEA-COMP:13656"/>
        <dbReference type="ChEBI" id="CHEBI:15377"/>
        <dbReference type="ChEBI" id="CHEBI:15379"/>
        <dbReference type="ChEBI" id="CHEBI:16526"/>
        <dbReference type="ChEBI" id="CHEBI:16810"/>
        <dbReference type="ChEBI" id="CHEBI:30031"/>
        <dbReference type="ChEBI" id="CHEBI:136731"/>
        <dbReference type="ChEBI" id="CHEBI:137731"/>
        <dbReference type="EC" id="1.14.11.80"/>
    </reaction>
</comment>
<evidence type="ECO:0000313" key="16">
    <source>
        <dbReference type="EMBL" id="RXM30922.1"/>
    </source>
</evidence>
<dbReference type="GO" id="GO:0003677">
    <property type="term" value="F:DNA binding"/>
    <property type="evidence" value="ECO:0007669"/>
    <property type="project" value="InterPro"/>
</dbReference>
<feature type="compositionally biased region" description="Basic and acidic residues" evidence="14">
    <location>
        <begin position="1677"/>
        <end position="1700"/>
    </location>
</feature>
<accession>A0A444U6U6</accession>
<dbReference type="Proteomes" id="UP000289886">
    <property type="component" value="Unassembled WGS sequence"/>
</dbReference>
<comment type="cofactor">
    <cofactor evidence="13">
        <name>Fe(2+)</name>
        <dbReference type="ChEBI" id="CHEBI:29033"/>
    </cofactor>
    <text evidence="13">Binds 1 Fe(2+) ion per subunit.</text>
</comment>
<reference evidence="16 17" key="1">
    <citation type="submission" date="2019-01" db="EMBL/GenBank/DDBJ databases">
        <title>Draft Genome and Complete Hox-Cluster Characterization of the Sterlet Sturgeon (Acipenser ruthenus).</title>
        <authorList>
            <person name="Wei Q."/>
        </authorList>
    </citation>
    <scope>NUCLEOTIDE SEQUENCE [LARGE SCALE GENOMIC DNA]</scope>
    <source>
        <strain evidence="16">WHYD16114868_AA</strain>
        <tissue evidence="16">Blood</tissue>
    </source>
</reference>
<protein>
    <recommendedName>
        <fullName evidence="13">Methylcytosine dioxygenase TET</fullName>
        <ecNumber evidence="13">1.14.11.80</ecNumber>
    </recommendedName>
</protein>
<evidence type="ECO:0000256" key="12">
    <source>
        <dbReference type="PROSITE-ProRule" id="PRU00509"/>
    </source>
</evidence>
<dbReference type="PANTHER" id="PTHR23358">
    <property type="entry name" value="METHYLCYTOSINE DIOXYGENASE TET"/>
    <property type="match status" value="1"/>
</dbReference>
<feature type="region of interest" description="Disordered" evidence="14">
    <location>
        <begin position="1670"/>
        <end position="1717"/>
    </location>
</feature>
<feature type="region of interest" description="Disordered" evidence="14">
    <location>
        <begin position="988"/>
        <end position="1021"/>
    </location>
</feature>
<feature type="region of interest" description="Disordered" evidence="14">
    <location>
        <begin position="317"/>
        <end position="350"/>
    </location>
</feature>
<comment type="similarity">
    <text evidence="2 13">Belongs to the TET family.</text>
</comment>
<comment type="caution">
    <text evidence="16">The sequence shown here is derived from an EMBL/GenBank/DDBJ whole genome shotgun (WGS) entry which is preliminary data.</text>
</comment>
<comment type="catalytic activity">
    <reaction evidence="13">
        <text>a 5-methyl-2'-deoxycytidine in DNA + 2-oxoglutarate + O2 = a 5-hydroxymethyl-2'-deoxycytidine in DNA + succinate + CO2</text>
        <dbReference type="Rhea" id="RHEA:52636"/>
        <dbReference type="Rhea" id="RHEA-COMP:11370"/>
        <dbReference type="Rhea" id="RHEA-COMP:13315"/>
        <dbReference type="ChEBI" id="CHEBI:15379"/>
        <dbReference type="ChEBI" id="CHEBI:16526"/>
        <dbReference type="ChEBI" id="CHEBI:16810"/>
        <dbReference type="ChEBI" id="CHEBI:30031"/>
        <dbReference type="ChEBI" id="CHEBI:85454"/>
        <dbReference type="ChEBI" id="CHEBI:136731"/>
        <dbReference type="EC" id="1.14.11.80"/>
    </reaction>
</comment>
<dbReference type="InterPro" id="IPR040175">
    <property type="entry name" value="TET1/2/3"/>
</dbReference>
<dbReference type="GO" id="GO:0070579">
    <property type="term" value="F:DNA 5-methylcytosine dioxygenase activity"/>
    <property type="evidence" value="ECO:0007669"/>
    <property type="project" value="UniProtKB-UniRule"/>
</dbReference>
<name>A0A444U6U6_ACIRT</name>
<dbReference type="EMBL" id="SCEB01215176">
    <property type="protein sequence ID" value="RXM30922.1"/>
    <property type="molecule type" value="Genomic_DNA"/>
</dbReference>
<dbReference type="Pfam" id="PF12851">
    <property type="entry name" value="Tet_JBP"/>
    <property type="match status" value="1"/>
</dbReference>
<evidence type="ECO:0000256" key="14">
    <source>
        <dbReference type="SAM" id="MobiDB-lite"/>
    </source>
</evidence>
<sequence>MPRSTKSAKQAATNRVKLGKAKKRDAKTVKRQTFNSNKARGKAVLIKVEDTWRPKNLKRNPNPLVKELRSTEVSKSVSGISQRLQGGIQNSSLGIGSARIRRLDNSLKQHHVSGHRMSLRGKPLFQSLPQAPKPNRKQRKSRCSLPARRKSEASETAPVADSEQRETAELVKEDNLAKYEAALCPEESPVTSGKGDADMESIHTAEQLSAVENAAVTNSLEIEPCPEADFEQEKSRRAGLGSGSESCLSSQASSLILNVCAAETHQMELQDMSPDLSQSNITLKDSESFTGNSVSQEESYGEDPILDAEPNLTLALASSKSPKSSSAAPEDPEKCSESLNPSNPNPVDLSERGVGLAEFLKSKEGSTIPETWIGLNLDSQSPALHYNMNNRNSDVSNSTTGLESGSQTDGNIEIKLISGSESTTYMCEEEQGSRSMDLNTLGVLLLSPQAGSSDPDGGQLTPSLTASKKKRRRCGTCEPCLRKVNCGECSCCRNRKTGHQICKMRKCNELKKKPLLSSHEDSPLTILRAFQVDPEGRSVNGTKPGQMEEVLFIPTEECGSQLNPIPPMVSESKEEESGTVLEKKRCDLDEDQTLSLSRINGGFQATGEAQENLEHSGDEKPICCSFSPEPPESFAQSSRNRIKWKGDALTESTVPFKKIKLEDPRYGFKNRNENRVNTLAQLANLSDNNNALSTLAAVVCSEEQDCSPAEQTTITRDCDGLYSPNCTVLHTETCENKLEDSRFSVNSESENGALSLPKVDTSSFFDSFVLSQPSLLLLVDNKNISFEQAIAIDALTQLAETPLQSLSQTKQNTELPANPDLVLSKEFHQQENEQQQTHPFSEQSYLSSPVPYQDSSQSFSSCLNKQNIHTTTNASVNRLSLLDLFNASLAVDTSSACVISENAFHYSKAKSNCEHIYSQPQKVQFKETLHSDSDLLLNRVRNKDEEDVAAQLAQLAFIIQSSQQDALNPSCIDSQPQQQHELENNLPQGVPFQDVKHNPLPQNSKKPPVKKTRTPPFKQRISKKAQLAAQKLTGEKDQVEHIWVQSQLNQVSHFLHQGSNAKLPVATHRTKVQKVFPQRQAVQLRKSHPFLPQTQIQLKSKLPDISQEKKMVYHPKSSPSSNCIKSECLDDQSLYIGSGSHVIGKHLPSPTSELKLDKQVKSESLTDYTGLKGERDSNSQVFQATDGAIGRNDPYITEDTKNRTKLQYRQNFHLSETHSGNSAGGQTPSASERCIKIETSGAVTILSTSNLDTDGAEPEIVGESTPTKNTLNSFMKSPMKFLDTPTKNLIDTPSKKGFEFPTCDCVEQIIEKDEGPYYTHLGAGPSVAAVREIMESRYGEKGKAVRIEVVIYTGKEGKSSQGCPIAKWVIRRGSEEEKLLCLVRQRAGHHCQNSVVVILILAWEGIPRIVADTLYQELTETLRKYGSPTSRRCALNEDNKEHWVYFPCDLKVVKRIVGRDRVESFSLTLSSNRIRTCACQGLNPEKCGASFSFGCSWSMYFNGCKFARSKYPRKFRLLGDYPEEEGKLENNLQSLAADIAPVYKKLAPEAFQNQVDQEYLGPDCRLGKKEGRPFSGVTACVDFCAHAHKDTHNMNNGSTVVCTLTKEDNRAIRNIPEDEQLHVLPLYKISQTDEFGNEDGQRAKMRTGAIQALSAFPREVRLLAEPVKSARKKKMEAKRAAAEKQNNQDKKQATPVKLKDGGINGHDSSQTLTGCKGGPLEQSASYKMEPQDYYSSFKLPRHASLGNYIPVLGNYNPSSPYDFSSMYPYSSVMPSPSIKSLPSFHPNFPYGYIGFPGNQTFAPPYREYNSSFEMAVNGFTADVPNLQLSQQKNVDIKEKFSNPQRPHESSPVLFHSKASEAHKNRPNGFHKTQIGKDYHIPPPGHTQGTNNTCKVHNGEIPCPVEHGATKDQAEEVWSDSEHNFLDRDIGGVAVAPSHGSILIECARRELHATTPIKKPNRNHPTRVSLVFYQHKNLNEPKHGLALWEAKMAERAKEREMEAERLGTTASVAKPRNKKSKSSVSEKEDVIPEDTELVQIPTRRALTISRDGVITVSSYALTQVTGPYNRWV</sequence>
<evidence type="ECO:0000256" key="6">
    <source>
        <dbReference type="ARBA" id="ARBA00022833"/>
    </source>
</evidence>
<evidence type="ECO:0000256" key="4">
    <source>
        <dbReference type="ARBA" id="ARBA00022723"/>
    </source>
</evidence>
<evidence type="ECO:0000256" key="7">
    <source>
        <dbReference type="ARBA" id="ARBA00022964"/>
    </source>
</evidence>
<dbReference type="GO" id="GO:0040029">
    <property type="term" value="P:epigenetic regulation of gene expression"/>
    <property type="evidence" value="ECO:0007669"/>
    <property type="project" value="InterPro"/>
</dbReference>
<keyword evidence="8 13" id="KW-0560">Oxidoreductase</keyword>
<evidence type="ECO:0000256" key="9">
    <source>
        <dbReference type="ARBA" id="ARBA00023004"/>
    </source>
</evidence>
<dbReference type="SMART" id="SM01333">
    <property type="entry name" value="Tet_JBP"/>
    <property type="match status" value="1"/>
</dbReference>
<dbReference type="SMR" id="A0A444U6U6"/>
<comment type="catalytic activity">
    <reaction evidence="10 13">
        <text>a 5-formyl-2'-deoxycytidine in DNA + 2-oxoglutarate + O2 = a 5-carboxyl-2'-deoxycytidine in DNA + succinate + CO2 + H(+)</text>
        <dbReference type="Rhea" id="RHEA:53832"/>
        <dbReference type="Rhea" id="RHEA-COMP:13656"/>
        <dbReference type="Rhea" id="RHEA-COMP:13657"/>
        <dbReference type="ChEBI" id="CHEBI:15378"/>
        <dbReference type="ChEBI" id="CHEBI:15379"/>
        <dbReference type="ChEBI" id="CHEBI:16526"/>
        <dbReference type="ChEBI" id="CHEBI:16810"/>
        <dbReference type="ChEBI" id="CHEBI:30031"/>
        <dbReference type="ChEBI" id="CHEBI:137731"/>
        <dbReference type="ChEBI" id="CHEBI:137732"/>
        <dbReference type="EC" id="1.14.11.80"/>
    </reaction>
</comment>
<keyword evidence="5 12" id="KW-0863">Zinc-finger</keyword>
<evidence type="ECO:0000256" key="13">
    <source>
        <dbReference type="RuleBase" id="RU367064"/>
    </source>
</evidence>
<feature type="domain" description="CXXC-type" evidence="15">
    <location>
        <begin position="467"/>
        <end position="508"/>
    </location>
</feature>
<feature type="compositionally biased region" description="Low complexity" evidence="14">
    <location>
        <begin position="317"/>
        <end position="329"/>
    </location>
</feature>
<dbReference type="InterPro" id="IPR024779">
    <property type="entry name" value="2OGFeDO_JBP1/TET_oxygenase_dom"/>
</dbReference>
<gene>
    <name evidence="16" type="ORF">EOD39_7427</name>
</gene>
<evidence type="ECO:0000256" key="11">
    <source>
        <dbReference type="ARBA" id="ARBA00049431"/>
    </source>
</evidence>
<evidence type="ECO:0000259" key="15">
    <source>
        <dbReference type="PROSITE" id="PS51058"/>
    </source>
</evidence>
<proteinExistence type="inferred from homology"/>
<dbReference type="PANTHER" id="PTHR23358:SF2">
    <property type="entry name" value="METHYLCYTOSINE DIOXYGENASE TET1"/>
    <property type="match status" value="1"/>
</dbReference>
<evidence type="ECO:0000256" key="5">
    <source>
        <dbReference type="ARBA" id="ARBA00022771"/>
    </source>
</evidence>
<evidence type="ECO:0000256" key="2">
    <source>
        <dbReference type="ARBA" id="ARBA00007502"/>
    </source>
</evidence>
<evidence type="ECO:0000256" key="10">
    <source>
        <dbReference type="ARBA" id="ARBA00047840"/>
    </source>
</evidence>
<evidence type="ECO:0000256" key="8">
    <source>
        <dbReference type="ARBA" id="ARBA00023002"/>
    </source>
</evidence>
<comment type="cofactor">
    <cofactor evidence="13">
        <name>Zn(2+)</name>
        <dbReference type="ChEBI" id="CHEBI:29105"/>
    </cofactor>
    <text evidence="13">The zinc ions have a structural role.</text>
</comment>
<dbReference type="Pfam" id="PF02008">
    <property type="entry name" value="zf-CXXC"/>
    <property type="match status" value="1"/>
</dbReference>
<keyword evidence="6 13" id="KW-0862">Zinc</keyword>
<feature type="region of interest" description="Disordered" evidence="14">
    <location>
        <begin position="386"/>
        <end position="413"/>
    </location>
</feature>
<feature type="region of interest" description="Disordered" evidence="14">
    <location>
        <begin position="110"/>
        <end position="166"/>
    </location>
</feature>
<keyword evidence="7 13" id="KW-0223">Dioxygenase</keyword>
<dbReference type="InterPro" id="IPR046942">
    <property type="entry name" value="TET_oxygenase"/>
</dbReference>
<feature type="region of interest" description="Disordered" evidence="14">
    <location>
        <begin position="828"/>
        <end position="852"/>
    </location>
</feature>